<dbReference type="InterPro" id="IPR050569">
    <property type="entry name" value="TAAR"/>
</dbReference>
<evidence type="ECO:0000256" key="10">
    <source>
        <dbReference type="SAM" id="Phobius"/>
    </source>
</evidence>
<name>A0AAD9QUR8_ACRCE</name>
<evidence type="ECO:0000256" key="8">
    <source>
        <dbReference type="ARBA" id="ARBA00023224"/>
    </source>
</evidence>
<gene>
    <name evidence="12" type="ORF">P5673_007798</name>
</gene>
<keyword evidence="8 9" id="KW-0807">Transducer</keyword>
<protein>
    <submittedName>
        <fullName evidence="12">RYamide receptor</fullName>
    </submittedName>
</protein>
<feature type="transmembrane region" description="Helical" evidence="10">
    <location>
        <begin position="103"/>
        <end position="125"/>
    </location>
</feature>
<keyword evidence="3 9" id="KW-0812">Transmembrane</keyword>
<dbReference type="Gene3D" id="1.20.1070.10">
    <property type="entry name" value="Rhodopsin 7-helix transmembrane proteins"/>
    <property type="match status" value="1"/>
</dbReference>
<feature type="transmembrane region" description="Helical" evidence="10">
    <location>
        <begin position="172"/>
        <end position="194"/>
    </location>
</feature>
<feature type="domain" description="G-protein coupled receptors family 1 profile" evidence="11">
    <location>
        <begin position="43"/>
        <end position="287"/>
    </location>
</feature>
<evidence type="ECO:0000259" key="11">
    <source>
        <dbReference type="PROSITE" id="PS50262"/>
    </source>
</evidence>
<accession>A0AAD9QUR8</accession>
<dbReference type="CDD" id="cd00637">
    <property type="entry name" value="7tm_classA_rhodopsin-like"/>
    <property type="match status" value="1"/>
</dbReference>
<sequence>MEPPFQSNNSLGQRRTSDIESSDHWLLCFIILDFIFGFVIVTGSGSLFVTIYRDPCNCLRSPTTSLIANLSVADFFMGLVSLLRAVELLYMYHGVPDMPVLNLIGYFIAAVSILAAVSTLMAMSYERYVAVVKPFRYRQLITIRRTKVAIGGIWISALVLCVLPLSHVKQEIFLLTYSYSHFVIPSFVLTAIYAKIYKQITLQRKELKEVRESMSSANRIRQLERERRMVMAFILILIVFFCSFLPYFIFVQILFFCPCRESGAFHMFRLIMNEFLSLSSVVDPFMYAWRIPTFSRSFRSCFQLLKGRNVITVLYQTTSAPISEARCTPVTPRSNKLVQKIGIHGKAGTHLPGMPMTHRSKKVSPV</sequence>
<organism evidence="12 13">
    <name type="scientific">Acropora cervicornis</name>
    <name type="common">Staghorn coral</name>
    <dbReference type="NCBI Taxonomy" id="6130"/>
    <lineage>
        <taxon>Eukaryota</taxon>
        <taxon>Metazoa</taxon>
        <taxon>Cnidaria</taxon>
        <taxon>Anthozoa</taxon>
        <taxon>Hexacorallia</taxon>
        <taxon>Scleractinia</taxon>
        <taxon>Astrocoeniina</taxon>
        <taxon>Acroporidae</taxon>
        <taxon>Acropora</taxon>
    </lineage>
</organism>
<evidence type="ECO:0000256" key="1">
    <source>
        <dbReference type="ARBA" id="ARBA00004651"/>
    </source>
</evidence>
<dbReference type="Proteomes" id="UP001249851">
    <property type="component" value="Unassembled WGS sequence"/>
</dbReference>
<dbReference type="GO" id="GO:0004930">
    <property type="term" value="F:G protein-coupled receptor activity"/>
    <property type="evidence" value="ECO:0007669"/>
    <property type="project" value="UniProtKB-KW"/>
</dbReference>
<keyword evidence="4 10" id="KW-1133">Transmembrane helix</keyword>
<evidence type="ECO:0000256" key="2">
    <source>
        <dbReference type="ARBA" id="ARBA00022475"/>
    </source>
</evidence>
<dbReference type="EMBL" id="JARQWQ010000013">
    <property type="protein sequence ID" value="KAK2567907.1"/>
    <property type="molecule type" value="Genomic_DNA"/>
</dbReference>
<keyword evidence="5 9" id="KW-0297">G-protein coupled receptor</keyword>
<keyword evidence="6 10" id="KW-0472">Membrane</keyword>
<keyword evidence="2" id="KW-1003">Cell membrane</keyword>
<evidence type="ECO:0000313" key="13">
    <source>
        <dbReference type="Proteomes" id="UP001249851"/>
    </source>
</evidence>
<evidence type="ECO:0000256" key="4">
    <source>
        <dbReference type="ARBA" id="ARBA00022989"/>
    </source>
</evidence>
<proteinExistence type="inferred from homology"/>
<reference evidence="12" key="2">
    <citation type="journal article" date="2023" name="Science">
        <title>Genomic signatures of disease resistance in endangered staghorn corals.</title>
        <authorList>
            <person name="Vollmer S.V."/>
            <person name="Selwyn J.D."/>
            <person name="Despard B.A."/>
            <person name="Roesel C.L."/>
        </authorList>
    </citation>
    <scope>NUCLEOTIDE SEQUENCE</scope>
    <source>
        <strain evidence="12">K2</strain>
    </source>
</reference>
<dbReference type="PROSITE" id="PS50262">
    <property type="entry name" value="G_PROTEIN_RECEP_F1_2"/>
    <property type="match status" value="1"/>
</dbReference>
<comment type="subcellular location">
    <subcellularLocation>
        <location evidence="1">Cell membrane</location>
        <topology evidence="1">Multi-pass membrane protein</topology>
    </subcellularLocation>
</comment>
<comment type="similarity">
    <text evidence="9">Belongs to the G-protein coupled receptor 1 family.</text>
</comment>
<evidence type="ECO:0000256" key="7">
    <source>
        <dbReference type="ARBA" id="ARBA00023170"/>
    </source>
</evidence>
<dbReference type="InterPro" id="IPR017452">
    <property type="entry name" value="GPCR_Rhodpsn_7TM"/>
</dbReference>
<dbReference type="PRINTS" id="PR00237">
    <property type="entry name" value="GPCRRHODOPSN"/>
</dbReference>
<feature type="transmembrane region" description="Helical" evidence="10">
    <location>
        <begin position="24"/>
        <end position="52"/>
    </location>
</feature>
<dbReference type="AlphaFoldDB" id="A0AAD9QUR8"/>
<dbReference type="InterPro" id="IPR000276">
    <property type="entry name" value="GPCR_Rhodpsn"/>
</dbReference>
<feature type="transmembrane region" description="Helical" evidence="10">
    <location>
        <begin position="229"/>
        <end position="255"/>
    </location>
</feature>
<comment type="caution">
    <text evidence="12">The sequence shown here is derived from an EMBL/GenBank/DDBJ whole genome shotgun (WGS) entry which is preliminary data.</text>
</comment>
<evidence type="ECO:0000256" key="5">
    <source>
        <dbReference type="ARBA" id="ARBA00023040"/>
    </source>
</evidence>
<evidence type="ECO:0000256" key="6">
    <source>
        <dbReference type="ARBA" id="ARBA00023136"/>
    </source>
</evidence>
<dbReference type="PANTHER" id="PTHR24249">
    <property type="entry name" value="HISTAMINE RECEPTOR-RELATED G-PROTEIN COUPLED RECEPTOR"/>
    <property type="match status" value="1"/>
</dbReference>
<dbReference type="Pfam" id="PF00001">
    <property type="entry name" value="7tm_1"/>
    <property type="match status" value="1"/>
</dbReference>
<feature type="transmembrane region" description="Helical" evidence="10">
    <location>
        <begin position="64"/>
        <end position="83"/>
    </location>
</feature>
<dbReference type="PANTHER" id="PTHR24249:SF372">
    <property type="entry name" value="G-PROTEIN COUPLED RECEPTORS FAMILY 1 PROFILE DOMAIN-CONTAINING PROTEIN"/>
    <property type="match status" value="1"/>
</dbReference>
<evidence type="ECO:0000313" key="12">
    <source>
        <dbReference type="EMBL" id="KAK2567907.1"/>
    </source>
</evidence>
<reference evidence="12" key="1">
    <citation type="journal article" date="2023" name="G3 (Bethesda)">
        <title>Whole genome assembly and annotation of the endangered Caribbean coral Acropora cervicornis.</title>
        <authorList>
            <person name="Selwyn J.D."/>
            <person name="Vollmer S.V."/>
        </authorList>
    </citation>
    <scope>NUCLEOTIDE SEQUENCE</scope>
    <source>
        <strain evidence="12">K2</strain>
    </source>
</reference>
<dbReference type="GO" id="GO:0005886">
    <property type="term" value="C:plasma membrane"/>
    <property type="evidence" value="ECO:0007669"/>
    <property type="project" value="UniProtKB-SubCell"/>
</dbReference>
<evidence type="ECO:0000256" key="9">
    <source>
        <dbReference type="RuleBase" id="RU000688"/>
    </source>
</evidence>
<dbReference type="SUPFAM" id="SSF81321">
    <property type="entry name" value="Family A G protein-coupled receptor-like"/>
    <property type="match status" value="1"/>
</dbReference>
<keyword evidence="7 9" id="KW-0675">Receptor</keyword>
<dbReference type="PROSITE" id="PS00237">
    <property type="entry name" value="G_PROTEIN_RECEP_F1_1"/>
    <property type="match status" value="1"/>
</dbReference>
<feature type="transmembrane region" description="Helical" evidence="10">
    <location>
        <begin position="146"/>
        <end position="166"/>
    </location>
</feature>
<keyword evidence="13" id="KW-1185">Reference proteome</keyword>
<evidence type="ECO:0000256" key="3">
    <source>
        <dbReference type="ARBA" id="ARBA00022692"/>
    </source>
</evidence>